<dbReference type="InterPro" id="IPR058240">
    <property type="entry name" value="rSAM_sf"/>
</dbReference>
<evidence type="ECO:0000256" key="4">
    <source>
        <dbReference type="ARBA" id="ARBA00023004"/>
    </source>
</evidence>
<evidence type="ECO:0000256" key="5">
    <source>
        <dbReference type="ARBA" id="ARBA00023014"/>
    </source>
</evidence>
<dbReference type="CDD" id="cd01335">
    <property type="entry name" value="Radical_SAM"/>
    <property type="match status" value="1"/>
</dbReference>
<dbReference type="RefSeq" id="WP_395804049.1">
    <property type="nucleotide sequence ID" value="NZ_CP043494.1"/>
</dbReference>
<dbReference type="Pfam" id="PF04055">
    <property type="entry name" value="Radical_SAM"/>
    <property type="match status" value="1"/>
</dbReference>
<gene>
    <name evidence="7" type="ORF">F0U60_28155</name>
</gene>
<evidence type="ECO:0000256" key="1">
    <source>
        <dbReference type="ARBA" id="ARBA00001966"/>
    </source>
</evidence>
<dbReference type="SFLD" id="SFLDS00029">
    <property type="entry name" value="Radical_SAM"/>
    <property type="match status" value="1"/>
</dbReference>
<dbReference type="PANTHER" id="PTHR43273:SF8">
    <property type="entry name" value="RADICAL SAM DOMAIN PROTEIN"/>
    <property type="match status" value="1"/>
</dbReference>
<dbReference type="SFLD" id="SFLDG01386">
    <property type="entry name" value="main_SPASM_domain-containing"/>
    <property type="match status" value="1"/>
</dbReference>
<reference evidence="7 8" key="1">
    <citation type="submission" date="2019-08" db="EMBL/GenBank/DDBJ databases">
        <title>Archangium and Cystobacter genomes.</title>
        <authorList>
            <person name="Chen I.-C.K."/>
            <person name="Wielgoss S."/>
        </authorList>
    </citation>
    <scope>NUCLEOTIDE SEQUENCE [LARGE SCALE GENOMIC DNA]</scope>
    <source>
        <strain evidence="7 8">Cbm 6</strain>
    </source>
</reference>
<dbReference type="SFLD" id="SFLDG01384">
    <property type="entry name" value="thioether_bond_formation_requi"/>
    <property type="match status" value="1"/>
</dbReference>
<keyword evidence="8" id="KW-1185">Reference proteome</keyword>
<dbReference type="InterPro" id="IPR013785">
    <property type="entry name" value="Aldolase_TIM"/>
</dbReference>
<protein>
    <submittedName>
        <fullName evidence="7">SPASM domain-containing protein</fullName>
    </submittedName>
</protein>
<keyword evidence="4" id="KW-0408">Iron</keyword>
<accession>A0ABY9WWP4</accession>
<dbReference type="Proteomes" id="UP001611383">
    <property type="component" value="Chromosome"/>
</dbReference>
<name>A0ABY9WWP4_9BACT</name>
<comment type="cofactor">
    <cofactor evidence="1">
        <name>[4Fe-4S] cluster</name>
        <dbReference type="ChEBI" id="CHEBI:49883"/>
    </cofactor>
</comment>
<keyword evidence="3" id="KW-0479">Metal-binding</keyword>
<dbReference type="NCBIfam" id="TIGR04085">
    <property type="entry name" value="rSAM_more_4Fe4S"/>
    <property type="match status" value="1"/>
</dbReference>
<evidence type="ECO:0000256" key="2">
    <source>
        <dbReference type="ARBA" id="ARBA00022691"/>
    </source>
</evidence>
<evidence type="ECO:0000313" key="8">
    <source>
        <dbReference type="Proteomes" id="UP001611383"/>
    </source>
</evidence>
<keyword evidence="2" id="KW-0949">S-adenosyl-L-methionine</keyword>
<dbReference type="PANTHER" id="PTHR43273">
    <property type="entry name" value="ANAEROBIC SULFATASE-MATURATING ENZYME HOMOLOG ASLB-RELATED"/>
    <property type="match status" value="1"/>
</dbReference>
<evidence type="ECO:0000259" key="6">
    <source>
        <dbReference type="PROSITE" id="PS51918"/>
    </source>
</evidence>
<evidence type="ECO:0000256" key="3">
    <source>
        <dbReference type="ARBA" id="ARBA00022723"/>
    </source>
</evidence>
<dbReference type="InterPro" id="IPR023867">
    <property type="entry name" value="Sulphatase_maturase_rSAM"/>
</dbReference>
<dbReference type="EMBL" id="CP043494">
    <property type="protein sequence ID" value="WNG47563.1"/>
    <property type="molecule type" value="Genomic_DNA"/>
</dbReference>
<dbReference type="InterPro" id="IPR023885">
    <property type="entry name" value="4Fe4S-binding_SPASM_dom"/>
</dbReference>
<dbReference type="PROSITE" id="PS51918">
    <property type="entry name" value="RADICAL_SAM"/>
    <property type="match status" value="1"/>
</dbReference>
<dbReference type="SFLD" id="SFLDG01067">
    <property type="entry name" value="SPASM/twitch_domain_containing"/>
    <property type="match status" value="1"/>
</dbReference>
<dbReference type="Gene3D" id="3.20.20.70">
    <property type="entry name" value="Aldolase class I"/>
    <property type="match status" value="1"/>
</dbReference>
<dbReference type="SUPFAM" id="SSF102114">
    <property type="entry name" value="Radical SAM enzymes"/>
    <property type="match status" value="1"/>
</dbReference>
<organism evidence="7 8">
    <name type="scientific">Archangium minus</name>
    <dbReference type="NCBI Taxonomy" id="83450"/>
    <lineage>
        <taxon>Bacteria</taxon>
        <taxon>Pseudomonadati</taxon>
        <taxon>Myxococcota</taxon>
        <taxon>Myxococcia</taxon>
        <taxon>Myxococcales</taxon>
        <taxon>Cystobacterineae</taxon>
        <taxon>Archangiaceae</taxon>
        <taxon>Archangium</taxon>
    </lineage>
</organism>
<dbReference type="InterPro" id="IPR007197">
    <property type="entry name" value="rSAM"/>
</dbReference>
<evidence type="ECO:0000313" key="7">
    <source>
        <dbReference type="EMBL" id="WNG47563.1"/>
    </source>
</evidence>
<sequence>MDLPTEVPAASPTRSRARELFELSAPATPHLHLLRTAVGQHLLVVNGNRLFDVDVPTYEALDRAQRARDGAAVTRLLAELDVEAPPLVDDSPLTSPPVRALSLAVAQKCNLGCTYCYAQQGDFGGPARNMPLPTALSAVDLLFRDVAPGERVNLSFLGGEPLFNRPVIHAATERALWLASQRDIRVTFSITTNGTRVTPEDGDFFEKHGFAVTVSLDGPKEVQDRLRPFKGGQGSFEQVMANVSPLLARQKRMQVSARVTVTPRNLELKDTLDTFVRMGFHSVGFSPMLSSPTGQDEMALPELEVMLEQMVACGEEFERRVITGERYPFSNVVNAMREIHKGTHRPYPCGAGAGYLGVSAEGNLAACHRFVGDEEGAMGDLRTGVDRERQARWLAERHVHRQEPCRNCWARYMCSGGCHHEVIQRGRPACDYIRGWLHYCLGAYSRLVARRPDYFGLVPEAAHQP</sequence>
<keyword evidence="5" id="KW-0411">Iron-sulfur</keyword>
<feature type="domain" description="Radical SAM core" evidence="6">
    <location>
        <begin position="93"/>
        <end position="316"/>
    </location>
</feature>
<proteinExistence type="predicted"/>